<dbReference type="AlphaFoldDB" id="A0A6J6TJ48"/>
<dbReference type="EMBL" id="CAFBPA010000188">
    <property type="protein sequence ID" value="CAB5013397.1"/>
    <property type="molecule type" value="Genomic_DNA"/>
</dbReference>
<evidence type="ECO:0000313" key="1">
    <source>
        <dbReference type="EMBL" id="CAB4746815.1"/>
    </source>
</evidence>
<gene>
    <name evidence="1" type="ORF">UFOPK2809_00685</name>
    <name evidence="2" type="ORF">UFOPK3425_00363</name>
    <name evidence="3" type="ORF">UFOPK4043_01174</name>
</gene>
<dbReference type="EMBL" id="CAFBLV010000047">
    <property type="protein sequence ID" value="CAB4865466.1"/>
    <property type="molecule type" value="Genomic_DNA"/>
</dbReference>
<proteinExistence type="predicted"/>
<evidence type="ECO:0000313" key="3">
    <source>
        <dbReference type="EMBL" id="CAB5013397.1"/>
    </source>
</evidence>
<dbReference type="InterPro" id="IPR012349">
    <property type="entry name" value="Split_barrel_FMN-bd"/>
</dbReference>
<dbReference type="EMBL" id="CAEZZA010000076">
    <property type="protein sequence ID" value="CAB4746815.1"/>
    <property type="molecule type" value="Genomic_DNA"/>
</dbReference>
<sequence>MRETEIGVVVPPGEDNAFNVGTRIKGTLGDLPLTHKPLLEGAITPTLATLGARGVIQLSPVWVGSTDTHLELNTVKGRIKDLNMRARPDVSLMFTNPENAYHWMAIQGVCEEFIDETDPERGHLATESIDSLGQLYLNQFPYPFRDPKGEVRVLIRVFPVRIQVFGSA</sequence>
<dbReference type="SUPFAM" id="SSF50475">
    <property type="entry name" value="FMN-binding split barrel"/>
    <property type="match status" value="1"/>
</dbReference>
<evidence type="ECO:0000313" key="2">
    <source>
        <dbReference type="EMBL" id="CAB4865466.1"/>
    </source>
</evidence>
<accession>A0A6J6TJ48</accession>
<reference evidence="1" key="1">
    <citation type="submission" date="2020-05" db="EMBL/GenBank/DDBJ databases">
        <authorList>
            <person name="Chiriac C."/>
            <person name="Salcher M."/>
            <person name="Ghai R."/>
            <person name="Kavagutti S V."/>
        </authorList>
    </citation>
    <scope>NUCLEOTIDE SEQUENCE</scope>
</reference>
<name>A0A6J6TJ48_9ZZZZ</name>
<dbReference type="Gene3D" id="2.30.110.10">
    <property type="entry name" value="Electron Transport, Fmn-binding Protein, Chain A"/>
    <property type="match status" value="1"/>
</dbReference>
<organism evidence="1">
    <name type="scientific">freshwater metagenome</name>
    <dbReference type="NCBI Taxonomy" id="449393"/>
    <lineage>
        <taxon>unclassified sequences</taxon>
        <taxon>metagenomes</taxon>
        <taxon>ecological metagenomes</taxon>
    </lineage>
</organism>
<protein>
    <submittedName>
        <fullName evidence="1">Unannotated protein</fullName>
    </submittedName>
</protein>